<reference evidence="3" key="1">
    <citation type="journal article" date="2019" name="Int. J. Syst. Evol. Microbiol.">
        <title>The Global Catalogue of Microorganisms (GCM) 10K type strain sequencing project: providing services to taxonomists for standard genome sequencing and annotation.</title>
        <authorList>
            <consortium name="The Broad Institute Genomics Platform"/>
            <consortium name="The Broad Institute Genome Sequencing Center for Infectious Disease"/>
            <person name="Wu L."/>
            <person name="Ma J."/>
        </authorList>
    </citation>
    <scope>NUCLEOTIDE SEQUENCE [LARGE SCALE GENOMIC DNA]</scope>
    <source>
        <strain evidence="3">CECT 8531</strain>
    </source>
</reference>
<protein>
    <recommendedName>
        <fullName evidence="4">DUF541 domain-containing protein</fullName>
    </recommendedName>
</protein>
<comment type="caution">
    <text evidence="2">The sequence shown here is derived from an EMBL/GenBank/DDBJ whole genome shotgun (WGS) entry which is preliminary data.</text>
</comment>
<sequence length="294" mass="30547">MVKISAIALILALSSPLSAKAQIDKSEILLTVTGTGVIEQKPSLISSVCTISKYAETEDSARSQLAVQVAKLRVKAASVDGVSFDFSSPVILSPSDSDLAIYAAEAAVEGAADAAARAADAAAALADAAVAAAAAADTAVAVTDDVVETEVAEENNYAVVSQKIGFSATTGEAFLLVRSATAEAGCEEDYRMVRNPVVTAPNTDAAKQAAMQAALSDAEQKAINYAAAMNMRVAAIVEVADVNEIRAFIGDDIAEAFLSEMKRDILRDKRGELANNFNVTTTHVLSVKYQLSPK</sequence>
<accession>A0ABV8RF67</accession>
<name>A0ABV8RF67_9SPHN</name>
<feature type="signal peptide" evidence="1">
    <location>
        <begin position="1"/>
        <end position="21"/>
    </location>
</feature>
<gene>
    <name evidence="2" type="ORF">ACFOWX_06115</name>
</gene>
<keyword evidence="3" id="KW-1185">Reference proteome</keyword>
<keyword evidence="1" id="KW-0732">Signal</keyword>
<dbReference type="Proteomes" id="UP001595887">
    <property type="component" value="Unassembled WGS sequence"/>
</dbReference>
<evidence type="ECO:0000313" key="2">
    <source>
        <dbReference type="EMBL" id="MFC4291987.1"/>
    </source>
</evidence>
<evidence type="ECO:0000313" key="3">
    <source>
        <dbReference type="Proteomes" id="UP001595887"/>
    </source>
</evidence>
<evidence type="ECO:0008006" key="4">
    <source>
        <dbReference type="Google" id="ProtNLM"/>
    </source>
</evidence>
<organism evidence="2 3">
    <name type="scientific">Sphingorhabdus arenilitoris</name>
    <dbReference type="NCBI Taxonomy" id="1490041"/>
    <lineage>
        <taxon>Bacteria</taxon>
        <taxon>Pseudomonadati</taxon>
        <taxon>Pseudomonadota</taxon>
        <taxon>Alphaproteobacteria</taxon>
        <taxon>Sphingomonadales</taxon>
        <taxon>Sphingomonadaceae</taxon>
        <taxon>Sphingorhabdus</taxon>
    </lineage>
</organism>
<feature type="chain" id="PRO_5047421037" description="DUF541 domain-containing protein" evidence="1">
    <location>
        <begin position="22"/>
        <end position="294"/>
    </location>
</feature>
<dbReference type="EMBL" id="JBHSDH010000013">
    <property type="protein sequence ID" value="MFC4291987.1"/>
    <property type="molecule type" value="Genomic_DNA"/>
</dbReference>
<proteinExistence type="predicted"/>
<dbReference type="RefSeq" id="WP_381422299.1">
    <property type="nucleotide sequence ID" value="NZ_JBHSDH010000013.1"/>
</dbReference>
<evidence type="ECO:0000256" key="1">
    <source>
        <dbReference type="SAM" id="SignalP"/>
    </source>
</evidence>